<name>A0A542W081_ZYMMB</name>
<protein>
    <recommendedName>
        <fullName evidence="4">Lipoprotein</fullName>
    </recommendedName>
</protein>
<reference evidence="2 3" key="1">
    <citation type="submission" date="2019-06" db="EMBL/GenBank/DDBJ databases">
        <title>Genome sequencing of Zymomonas mobilis strains for genetic engineering and biofuel applications.</title>
        <authorList>
            <person name="Teravest M."/>
        </authorList>
    </citation>
    <scope>NUCLEOTIDE SEQUENCE [LARGE SCALE GENOMIC DNA]</scope>
    <source>
        <strain evidence="2 3">AN0101</strain>
    </source>
</reference>
<feature type="chain" id="PRO_5021949235" description="Lipoprotein" evidence="1">
    <location>
        <begin position="19"/>
        <end position="220"/>
    </location>
</feature>
<dbReference type="Proteomes" id="UP000316887">
    <property type="component" value="Unassembled WGS sequence"/>
</dbReference>
<evidence type="ECO:0000313" key="2">
    <source>
        <dbReference type="EMBL" id="TQL16966.1"/>
    </source>
</evidence>
<proteinExistence type="predicted"/>
<keyword evidence="1" id="KW-0732">Signal</keyword>
<gene>
    <name evidence="2" type="ORF">FBY58_0519</name>
</gene>
<accession>A0A542W081</accession>
<evidence type="ECO:0000256" key="1">
    <source>
        <dbReference type="SAM" id="SignalP"/>
    </source>
</evidence>
<evidence type="ECO:0000313" key="3">
    <source>
        <dbReference type="Proteomes" id="UP000316887"/>
    </source>
</evidence>
<dbReference type="PROSITE" id="PS51257">
    <property type="entry name" value="PROKAR_LIPOPROTEIN"/>
    <property type="match status" value="1"/>
</dbReference>
<dbReference type="RefSeq" id="WP_260432040.1">
    <property type="nucleotide sequence ID" value="NZ_VFOF01000001.1"/>
</dbReference>
<feature type="signal peptide" evidence="1">
    <location>
        <begin position="1"/>
        <end position="18"/>
    </location>
</feature>
<dbReference type="AlphaFoldDB" id="A0A542W081"/>
<organism evidence="2 3">
    <name type="scientific">Zymomonas mobilis</name>
    <dbReference type="NCBI Taxonomy" id="542"/>
    <lineage>
        <taxon>Bacteria</taxon>
        <taxon>Pseudomonadati</taxon>
        <taxon>Pseudomonadota</taxon>
        <taxon>Alphaproteobacteria</taxon>
        <taxon>Sphingomonadales</taxon>
        <taxon>Zymomonadaceae</taxon>
        <taxon>Zymomonas</taxon>
    </lineage>
</organism>
<sequence length="220" mass="24153">MRLTFLSSALLVATAGLSACNNSNTAQKSSNRDSDAPSIKFGKEAQAGCDEGVDDYLRASPHGFSWNDEGNHSFDNVKANPENPDILTLTNNSAKLANASHNFYPITLNCIYNVRQKKVLKYTPSQPSLQKAGSNIQNDAIISQTAEYIPSTEPVDRTEKFIPLSVSQKEVPSTGIDLEIQAASFLSEYYQAAQDNPEQAIPWMLAHYKPVINFLVSNNH</sequence>
<evidence type="ECO:0008006" key="4">
    <source>
        <dbReference type="Google" id="ProtNLM"/>
    </source>
</evidence>
<dbReference type="EMBL" id="VFOF01000001">
    <property type="protein sequence ID" value="TQL16966.1"/>
    <property type="molecule type" value="Genomic_DNA"/>
</dbReference>
<comment type="caution">
    <text evidence="2">The sequence shown here is derived from an EMBL/GenBank/DDBJ whole genome shotgun (WGS) entry which is preliminary data.</text>
</comment>